<keyword evidence="10" id="KW-1185">Reference proteome</keyword>
<comment type="subcellular location">
    <subcellularLocation>
        <location evidence="1 5 6">Nucleus</location>
    </subcellularLocation>
</comment>
<dbReference type="GO" id="GO:0003677">
    <property type="term" value="F:DNA binding"/>
    <property type="evidence" value="ECO:0007669"/>
    <property type="project" value="UniProtKB-UniRule"/>
</dbReference>
<organism evidence="9 10">
    <name type="scientific">Heterodera trifolii</name>
    <dbReference type="NCBI Taxonomy" id="157864"/>
    <lineage>
        <taxon>Eukaryota</taxon>
        <taxon>Metazoa</taxon>
        <taxon>Ecdysozoa</taxon>
        <taxon>Nematoda</taxon>
        <taxon>Chromadorea</taxon>
        <taxon>Rhabditida</taxon>
        <taxon>Tylenchina</taxon>
        <taxon>Tylenchomorpha</taxon>
        <taxon>Tylenchoidea</taxon>
        <taxon>Heteroderidae</taxon>
        <taxon>Heteroderinae</taxon>
        <taxon>Heterodera</taxon>
    </lineage>
</organism>
<dbReference type="AlphaFoldDB" id="A0ABD2M696"/>
<keyword evidence="3 5" id="KW-0371">Homeobox</keyword>
<keyword evidence="4 5" id="KW-0539">Nucleus</keyword>
<dbReference type="Gene3D" id="1.10.10.60">
    <property type="entry name" value="Homeodomain-like"/>
    <property type="match status" value="1"/>
</dbReference>
<name>A0ABD2M696_9BILA</name>
<dbReference type="PRINTS" id="PR00031">
    <property type="entry name" value="HTHREPRESSR"/>
</dbReference>
<feature type="domain" description="Homeobox" evidence="8">
    <location>
        <begin position="68"/>
        <end position="128"/>
    </location>
</feature>
<sequence length="163" mass="18406">MSHSDKKCYHSLHRNGGGPPAKTTANFGVFMEQKWHGDDTSLMDGACAVQSMDGATVITTDELGYCKRKKKRFRTSFSAWQLAALEAQFRVQQYLVGEQRAHFAEQLGLGPTQVKVWFQNRRIRFRKHQRTAKAQKCTVTELPKAAKGGKESDEITNNTRSNV</sequence>
<evidence type="ECO:0000256" key="6">
    <source>
        <dbReference type="RuleBase" id="RU000682"/>
    </source>
</evidence>
<evidence type="ECO:0000256" key="1">
    <source>
        <dbReference type="ARBA" id="ARBA00004123"/>
    </source>
</evidence>
<evidence type="ECO:0000256" key="2">
    <source>
        <dbReference type="ARBA" id="ARBA00023125"/>
    </source>
</evidence>
<dbReference type="InterPro" id="IPR001356">
    <property type="entry name" value="HD"/>
</dbReference>
<dbReference type="InterPro" id="IPR017970">
    <property type="entry name" value="Homeobox_CS"/>
</dbReference>
<accession>A0ABD2M696</accession>
<dbReference type="InterPro" id="IPR009057">
    <property type="entry name" value="Homeodomain-like_sf"/>
</dbReference>
<dbReference type="GO" id="GO:0005634">
    <property type="term" value="C:nucleus"/>
    <property type="evidence" value="ECO:0007669"/>
    <property type="project" value="UniProtKB-SubCell"/>
</dbReference>
<dbReference type="Proteomes" id="UP001620626">
    <property type="component" value="Unassembled WGS sequence"/>
</dbReference>
<evidence type="ECO:0000313" key="10">
    <source>
        <dbReference type="Proteomes" id="UP001620626"/>
    </source>
</evidence>
<proteinExistence type="predicted"/>
<protein>
    <recommendedName>
        <fullName evidence="8">Homeobox domain-containing protein</fullName>
    </recommendedName>
</protein>
<evidence type="ECO:0000256" key="4">
    <source>
        <dbReference type="ARBA" id="ARBA00023242"/>
    </source>
</evidence>
<gene>
    <name evidence="9" type="ORF">niasHT_001233</name>
</gene>
<evidence type="ECO:0000256" key="5">
    <source>
        <dbReference type="PROSITE-ProRule" id="PRU00108"/>
    </source>
</evidence>
<dbReference type="PANTHER" id="PTHR24339:SF28">
    <property type="entry name" value="E5-RELATED"/>
    <property type="match status" value="1"/>
</dbReference>
<dbReference type="EMBL" id="JBICBT010000114">
    <property type="protein sequence ID" value="KAL3123033.1"/>
    <property type="molecule type" value="Genomic_DNA"/>
</dbReference>
<reference evidence="9 10" key="1">
    <citation type="submission" date="2024-10" db="EMBL/GenBank/DDBJ databases">
        <authorList>
            <person name="Kim D."/>
        </authorList>
    </citation>
    <scope>NUCLEOTIDE SEQUENCE [LARGE SCALE GENOMIC DNA]</scope>
    <source>
        <strain evidence="9">BH-2024</strain>
    </source>
</reference>
<evidence type="ECO:0000313" key="9">
    <source>
        <dbReference type="EMBL" id="KAL3123033.1"/>
    </source>
</evidence>
<dbReference type="PROSITE" id="PS00027">
    <property type="entry name" value="HOMEOBOX_1"/>
    <property type="match status" value="1"/>
</dbReference>
<evidence type="ECO:0000256" key="7">
    <source>
        <dbReference type="SAM" id="MobiDB-lite"/>
    </source>
</evidence>
<dbReference type="CDD" id="cd00086">
    <property type="entry name" value="homeodomain"/>
    <property type="match status" value="1"/>
</dbReference>
<feature type="region of interest" description="Disordered" evidence="7">
    <location>
        <begin position="1"/>
        <end position="20"/>
    </location>
</feature>
<dbReference type="SMART" id="SM00389">
    <property type="entry name" value="HOX"/>
    <property type="match status" value="1"/>
</dbReference>
<dbReference type="InterPro" id="IPR050877">
    <property type="entry name" value="EMX-VAX-Noto_Homeobox_TFs"/>
</dbReference>
<feature type="DNA-binding region" description="Homeobox" evidence="5">
    <location>
        <begin position="70"/>
        <end position="129"/>
    </location>
</feature>
<comment type="caution">
    <text evidence="9">The sequence shown here is derived from an EMBL/GenBank/DDBJ whole genome shotgun (WGS) entry which is preliminary data.</text>
</comment>
<dbReference type="Pfam" id="PF00046">
    <property type="entry name" value="Homeodomain"/>
    <property type="match status" value="1"/>
</dbReference>
<dbReference type="PROSITE" id="PS50071">
    <property type="entry name" value="HOMEOBOX_2"/>
    <property type="match status" value="1"/>
</dbReference>
<keyword evidence="2 5" id="KW-0238">DNA-binding</keyword>
<dbReference type="SUPFAM" id="SSF46689">
    <property type="entry name" value="Homeodomain-like"/>
    <property type="match status" value="1"/>
</dbReference>
<evidence type="ECO:0000259" key="8">
    <source>
        <dbReference type="PROSITE" id="PS50071"/>
    </source>
</evidence>
<evidence type="ECO:0000256" key="3">
    <source>
        <dbReference type="ARBA" id="ARBA00023155"/>
    </source>
</evidence>
<dbReference type="PANTHER" id="PTHR24339">
    <property type="entry name" value="HOMEOBOX PROTEIN EMX-RELATED"/>
    <property type="match status" value="1"/>
</dbReference>
<dbReference type="InterPro" id="IPR000047">
    <property type="entry name" value="HTH_motif"/>
</dbReference>
<feature type="region of interest" description="Disordered" evidence="7">
    <location>
        <begin position="142"/>
        <end position="163"/>
    </location>
</feature>